<evidence type="ECO:0000256" key="2">
    <source>
        <dbReference type="ARBA" id="ARBA00004141"/>
    </source>
</evidence>
<dbReference type="InterPro" id="IPR023754">
    <property type="entry name" value="HemeA_Synthase_type2"/>
</dbReference>
<comment type="caution">
    <text evidence="12">The sequence shown here is derived from an EMBL/GenBank/DDBJ whole genome shotgun (WGS) entry which is preliminary data.</text>
</comment>
<sequence>MALGAYVRLNESGLSMLDWRLLGKHLPQDDAEWQREFARYKTTPEYQQVHYDIDLEDYKNIYINEWAHRMLGRLSGLCFGGGALFLAARGALATGATCSP</sequence>
<keyword evidence="8" id="KW-0350">Heme biosynthesis</keyword>
<accession>A0AAV4LQZ3</accession>
<gene>
    <name evidence="12" type="ORF">BcabD6B2_16440</name>
</gene>
<evidence type="ECO:0000256" key="1">
    <source>
        <dbReference type="ARBA" id="ARBA00001970"/>
    </source>
</evidence>
<comment type="cofactor">
    <cofactor evidence="1">
        <name>heme b</name>
        <dbReference type="ChEBI" id="CHEBI:60344"/>
    </cofactor>
</comment>
<comment type="subcellular location">
    <subcellularLocation>
        <location evidence="2">Membrane</location>
        <topology evidence="2">Multi-pass membrane protein</topology>
    </subcellularLocation>
</comment>
<keyword evidence="7" id="KW-0408">Iron</keyword>
<dbReference type="Pfam" id="PF02628">
    <property type="entry name" value="COX15-CtaA"/>
    <property type="match status" value="1"/>
</dbReference>
<keyword evidence="5" id="KW-1133">Transmembrane helix</keyword>
<evidence type="ECO:0000256" key="11">
    <source>
        <dbReference type="ARBA" id="ARBA00048044"/>
    </source>
</evidence>
<keyword evidence="13" id="KW-1185">Reference proteome</keyword>
<organism evidence="12 13">
    <name type="scientific">Babesia caballi</name>
    <dbReference type="NCBI Taxonomy" id="5871"/>
    <lineage>
        <taxon>Eukaryota</taxon>
        <taxon>Sar</taxon>
        <taxon>Alveolata</taxon>
        <taxon>Apicomplexa</taxon>
        <taxon>Aconoidasida</taxon>
        <taxon>Piroplasmida</taxon>
        <taxon>Babesiidae</taxon>
        <taxon>Babesia</taxon>
    </lineage>
</organism>
<evidence type="ECO:0000313" key="13">
    <source>
        <dbReference type="Proteomes" id="UP001497744"/>
    </source>
</evidence>
<dbReference type="GO" id="GO:0005743">
    <property type="term" value="C:mitochondrial inner membrane"/>
    <property type="evidence" value="ECO:0007669"/>
    <property type="project" value="TreeGrafter"/>
</dbReference>
<name>A0AAV4LQZ3_BABCB</name>
<evidence type="ECO:0000256" key="10">
    <source>
        <dbReference type="ARBA" id="ARBA00044501"/>
    </source>
</evidence>
<keyword evidence="4" id="KW-0479">Metal-binding</keyword>
<evidence type="ECO:0000256" key="7">
    <source>
        <dbReference type="ARBA" id="ARBA00023004"/>
    </source>
</evidence>
<comment type="catalytic activity">
    <reaction evidence="11">
        <text>Fe(II)-heme o + 2 A + H2O = Fe(II)-heme a + 2 AH2</text>
        <dbReference type="Rhea" id="RHEA:63388"/>
        <dbReference type="ChEBI" id="CHEBI:13193"/>
        <dbReference type="ChEBI" id="CHEBI:15377"/>
        <dbReference type="ChEBI" id="CHEBI:17499"/>
        <dbReference type="ChEBI" id="CHEBI:60530"/>
        <dbReference type="ChEBI" id="CHEBI:61715"/>
        <dbReference type="EC" id="1.17.99.9"/>
    </reaction>
    <physiologicalReaction direction="left-to-right" evidence="11">
        <dbReference type="Rhea" id="RHEA:63389"/>
    </physiologicalReaction>
</comment>
<reference evidence="12 13" key="1">
    <citation type="submission" date="2021-06" db="EMBL/GenBank/DDBJ databases">
        <title>Genome sequence of Babesia caballi.</title>
        <authorList>
            <person name="Yamagishi J."/>
            <person name="Kidaka T."/>
            <person name="Ochi A."/>
        </authorList>
    </citation>
    <scope>NUCLEOTIDE SEQUENCE [LARGE SCALE GENOMIC DNA]</scope>
    <source>
        <strain evidence="12">USDA-D6B2</strain>
    </source>
</reference>
<evidence type="ECO:0000256" key="8">
    <source>
        <dbReference type="ARBA" id="ARBA00023133"/>
    </source>
</evidence>
<evidence type="ECO:0000313" key="12">
    <source>
        <dbReference type="EMBL" id="GIX62209.1"/>
    </source>
</evidence>
<dbReference type="AlphaFoldDB" id="A0AAV4LQZ3"/>
<comment type="pathway">
    <text evidence="10">Porphyrin-containing compound metabolism; heme A biosynthesis; heme A from heme O: step 1/1.</text>
</comment>
<keyword evidence="3" id="KW-0812">Transmembrane</keyword>
<dbReference type="GO" id="GO:0016653">
    <property type="term" value="F:oxidoreductase activity, acting on NAD(P)H, heme protein as acceptor"/>
    <property type="evidence" value="ECO:0007669"/>
    <property type="project" value="TreeGrafter"/>
</dbReference>
<keyword evidence="6" id="KW-0560">Oxidoreductase</keyword>
<protein>
    <submittedName>
        <fullName evidence="12">Cytochrome c oxidase assembly protein, putative</fullName>
    </submittedName>
</protein>
<evidence type="ECO:0000256" key="5">
    <source>
        <dbReference type="ARBA" id="ARBA00022989"/>
    </source>
</evidence>
<dbReference type="EMBL" id="BPLF01000001">
    <property type="protein sequence ID" value="GIX62209.1"/>
    <property type="molecule type" value="Genomic_DNA"/>
</dbReference>
<evidence type="ECO:0000256" key="9">
    <source>
        <dbReference type="ARBA" id="ARBA00023136"/>
    </source>
</evidence>
<dbReference type="GO" id="GO:0046872">
    <property type="term" value="F:metal ion binding"/>
    <property type="evidence" value="ECO:0007669"/>
    <property type="project" value="UniProtKB-KW"/>
</dbReference>
<dbReference type="PANTHER" id="PTHR23289">
    <property type="entry name" value="CYTOCHROME C OXIDASE ASSEMBLY PROTEIN COX15"/>
    <property type="match status" value="1"/>
</dbReference>
<keyword evidence="9" id="KW-0472">Membrane</keyword>
<evidence type="ECO:0000256" key="4">
    <source>
        <dbReference type="ARBA" id="ARBA00022723"/>
    </source>
</evidence>
<dbReference type="Proteomes" id="UP001497744">
    <property type="component" value="Unassembled WGS sequence"/>
</dbReference>
<dbReference type="GeneID" id="94193690"/>
<evidence type="ECO:0000256" key="6">
    <source>
        <dbReference type="ARBA" id="ARBA00023002"/>
    </source>
</evidence>
<dbReference type="RefSeq" id="XP_067714278.1">
    <property type="nucleotide sequence ID" value="XM_067858177.1"/>
</dbReference>
<dbReference type="PANTHER" id="PTHR23289:SF2">
    <property type="entry name" value="CYTOCHROME C OXIDASE ASSEMBLY PROTEIN COX15 HOMOLOG"/>
    <property type="match status" value="1"/>
</dbReference>
<dbReference type="GO" id="GO:0120547">
    <property type="term" value="F:heme A synthase activity"/>
    <property type="evidence" value="ECO:0007669"/>
    <property type="project" value="UniProtKB-EC"/>
</dbReference>
<proteinExistence type="predicted"/>
<dbReference type="InterPro" id="IPR003780">
    <property type="entry name" value="COX15/CtaA_fam"/>
</dbReference>
<evidence type="ECO:0000256" key="3">
    <source>
        <dbReference type="ARBA" id="ARBA00022692"/>
    </source>
</evidence>
<dbReference type="GO" id="GO:0006784">
    <property type="term" value="P:heme A biosynthetic process"/>
    <property type="evidence" value="ECO:0007669"/>
    <property type="project" value="InterPro"/>
</dbReference>